<dbReference type="EMBL" id="AJVK01025436">
    <property type="status" value="NOT_ANNOTATED_CDS"/>
    <property type="molecule type" value="Genomic_DNA"/>
</dbReference>
<evidence type="ECO:0000256" key="1">
    <source>
        <dbReference type="SAM" id="MobiDB-lite"/>
    </source>
</evidence>
<dbReference type="AlphaFoldDB" id="A0A1B0D5M8"/>
<dbReference type="Proteomes" id="UP000092462">
    <property type="component" value="Unassembled WGS sequence"/>
</dbReference>
<dbReference type="EnsemblMetazoa" id="PPAI002785-RA">
    <property type="protein sequence ID" value="PPAI002785-PA"/>
    <property type="gene ID" value="PPAI002785"/>
</dbReference>
<protein>
    <submittedName>
        <fullName evidence="2">Uncharacterized protein</fullName>
    </submittedName>
</protein>
<keyword evidence="3" id="KW-1185">Reference proteome</keyword>
<dbReference type="EMBL" id="AJVK01025435">
    <property type="status" value="NOT_ANNOTATED_CDS"/>
    <property type="molecule type" value="Genomic_DNA"/>
</dbReference>
<feature type="compositionally biased region" description="Basic and acidic residues" evidence="1">
    <location>
        <begin position="76"/>
        <end position="92"/>
    </location>
</feature>
<dbReference type="VEuPathDB" id="VectorBase:PPAPM1_000251"/>
<evidence type="ECO:0000313" key="2">
    <source>
        <dbReference type="EnsemblMetazoa" id="PPAI002785-PA"/>
    </source>
</evidence>
<sequence>MDGDSRYLSAEEQSRELTRSIRREVAKLSEQWNNLIDRSDHWKHRLDEYMTSLLSSMLGGEKQRPRTSNVNSAWKIHQEKGKRGNGVDRRREDAVFYRLSNNS</sequence>
<proteinExistence type="predicted"/>
<organism evidence="2 3">
    <name type="scientific">Phlebotomus papatasi</name>
    <name type="common">Sandfly</name>
    <dbReference type="NCBI Taxonomy" id="29031"/>
    <lineage>
        <taxon>Eukaryota</taxon>
        <taxon>Metazoa</taxon>
        <taxon>Ecdysozoa</taxon>
        <taxon>Arthropoda</taxon>
        <taxon>Hexapoda</taxon>
        <taxon>Insecta</taxon>
        <taxon>Pterygota</taxon>
        <taxon>Neoptera</taxon>
        <taxon>Endopterygota</taxon>
        <taxon>Diptera</taxon>
        <taxon>Nematocera</taxon>
        <taxon>Psychodoidea</taxon>
        <taxon>Psychodidae</taxon>
        <taxon>Phlebotomus</taxon>
        <taxon>Phlebotomus</taxon>
    </lineage>
</organism>
<reference evidence="2" key="1">
    <citation type="submission" date="2022-08" db="UniProtKB">
        <authorList>
            <consortium name="EnsemblMetazoa"/>
        </authorList>
    </citation>
    <scope>IDENTIFICATION</scope>
    <source>
        <strain evidence="2">Israel</strain>
    </source>
</reference>
<accession>A0A1B0D5M8</accession>
<name>A0A1B0D5M8_PHLPP</name>
<feature type="region of interest" description="Disordered" evidence="1">
    <location>
        <begin position="58"/>
        <end position="92"/>
    </location>
</feature>
<dbReference type="VEuPathDB" id="VectorBase:PPAI002785"/>
<evidence type="ECO:0000313" key="3">
    <source>
        <dbReference type="Proteomes" id="UP000092462"/>
    </source>
</evidence>
<dbReference type="EMBL" id="AJVK01025437">
    <property type="status" value="NOT_ANNOTATED_CDS"/>
    <property type="molecule type" value="Genomic_DNA"/>
</dbReference>